<dbReference type="PANTHER" id="PTHR13490:SF0">
    <property type="entry name" value="SMALL RIBOSOMAL SUBUNIT PROTEIN MS35"/>
    <property type="match status" value="1"/>
</dbReference>
<dbReference type="Pfam" id="PF10213">
    <property type="entry name" value="MRP-S28"/>
    <property type="match status" value="1"/>
</dbReference>
<protein>
    <submittedName>
        <fullName evidence="3">28S ribosomal protein S35, mitochondrial-like</fullName>
    </submittedName>
</protein>
<reference evidence="3" key="1">
    <citation type="submission" date="2025-08" db="UniProtKB">
        <authorList>
            <consortium name="RefSeq"/>
        </authorList>
    </citation>
    <scope>IDENTIFICATION</scope>
    <source>
        <tissue evidence="3">Liver</tissue>
    </source>
</reference>
<dbReference type="PANTHER" id="PTHR13490">
    <property type="entry name" value="MITOCHONDRIAL 28S RIBOSOMAL PROTEIN S28"/>
    <property type="match status" value="1"/>
</dbReference>
<dbReference type="Proteomes" id="UP000886700">
    <property type="component" value="Unplaced"/>
</dbReference>
<dbReference type="GeneID" id="101842781"/>
<dbReference type="RefSeq" id="XP_040611142.1">
    <property type="nucleotide sequence ID" value="XM_040755208.1"/>
</dbReference>
<evidence type="ECO:0000313" key="2">
    <source>
        <dbReference type="Proteomes" id="UP000886700"/>
    </source>
</evidence>
<dbReference type="InterPro" id="IPR019349">
    <property type="entry name" value="Ribosomal_mS35_mit"/>
</dbReference>
<organism evidence="2 3">
    <name type="scientific">Mesocricetus auratus</name>
    <name type="common">Golden hamster</name>
    <dbReference type="NCBI Taxonomy" id="10036"/>
    <lineage>
        <taxon>Eukaryota</taxon>
        <taxon>Metazoa</taxon>
        <taxon>Chordata</taxon>
        <taxon>Craniata</taxon>
        <taxon>Vertebrata</taxon>
        <taxon>Euteleostomi</taxon>
        <taxon>Mammalia</taxon>
        <taxon>Eutheria</taxon>
        <taxon>Euarchontoglires</taxon>
        <taxon>Glires</taxon>
        <taxon>Rodentia</taxon>
        <taxon>Myomorpha</taxon>
        <taxon>Muroidea</taxon>
        <taxon>Cricetidae</taxon>
        <taxon>Cricetinae</taxon>
        <taxon>Mesocricetus</taxon>
    </lineage>
</organism>
<feature type="domain" description="Small ribosomal subunit protein mS35 mitochondrial conserved" evidence="1">
    <location>
        <begin position="129"/>
        <end position="199"/>
    </location>
</feature>
<proteinExistence type="predicted"/>
<evidence type="ECO:0000313" key="3">
    <source>
        <dbReference type="RefSeq" id="XP_040611142.1"/>
    </source>
</evidence>
<evidence type="ECO:0000259" key="1">
    <source>
        <dbReference type="Pfam" id="PF10213"/>
    </source>
</evidence>
<dbReference type="InterPro" id="IPR039848">
    <property type="entry name" value="Ribosomal_mS35_mt"/>
</dbReference>
<accession>A0ABM2Y8H8</accession>
<name>A0ABM2Y8H8_MESAU</name>
<gene>
    <name evidence="3" type="primary">LOC101842781</name>
</gene>
<sequence>MAILCWGHGGAGPRKALSPRTEKMDVDLDWPSVYPVAAPFKPSAAPMPVLMGYPVKKGVPMAKEGNRKLLKIPNFLHLTPLGIKRHREALDDFCPEWTAARDCDEECEKHFPTEIDAADSASSGPSIRNPKARVVTLRVKLSSLNLDSHGKKKRIKLAGERFRKTADVLTVTRDRCPVKRHNYDYVLYLLTVLYHEAWKTEEWGENGTEEDMEECVWENSSSEKNVLQTLLQRRAADSSVAPSREVEDYQKCVVRVKNEGENEEILTQYKESVKSLLNLE</sequence>
<keyword evidence="2" id="KW-1185">Reference proteome</keyword>